<feature type="compositionally biased region" description="Basic and acidic residues" evidence="1">
    <location>
        <begin position="1"/>
        <end position="12"/>
    </location>
</feature>
<gene>
    <name evidence="2" type="ORF">M513_12456</name>
</gene>
<protein>
    <submittedName>
        <fullName evidence="2">Uncharacterized protein</fullName>
    </submittedName>
</protein>
<evidence type="ECO:0000256" key="1">
    <source>
        <dbReference type="SAM" id="MobiDB-lite"/>
    </source>
</evidence>
<sequence>MDYLRQPKKENTLDGPSTAGHVNARGKHPLRKGAPLCLVGPERCAVSRGAETGSVTAGLYCQQLIRLADAVREKRPNHSSKRHKVSVRHDNARPRVASTTKRHLAGLKATPLGVLTNTAPSDYHLLCSIIRQGGLHGMGF</sequence>
<reference evidence="2 3" key="1">
    <citation type="journal article" date="2014" name="Nat. Genet.">
        <title>Genome and transcriptome of the porcine whipworm Trichuris suis.</title>
        <authorList>
            <person name="Jex A.R."/>
            <person name="Nejsum P."/>
            <person name="Schwarz E.M."/>
            <person name="Hu L."/>
            <person name="Young N.D."/>
            <person name="Hall R.S."/>
            <person name="Korhonen P.K."/>
            <person name="Liao S."/>
            <person name="Thamsborg S."/>
            <person name="Xia J."/>
            <person name="Xu P."/>
            <person name="Wang S."/>
            <person name="Scheerlinck J.P."/>
            <person name="Hofmann A."/>
            <person name="Sternberg P.W."/>
            <person name="Wang J."/>
            <person name="Gasser R.B."/>
        </authorList>
    </citation>
    <scope>NUCLEOTIDE SEQUENCE [LARGE SCALE GENOMIC DNA]</scope>
    <source>
        <strain evidence="2">DCEP-RM93M</strain>
    </source>
</reference>
<organism evidence="2 3">
    <name type="scientific">Trichuris suis</name>
    <name type="common">pig whipworm</name>
    <dbReference type="NCBI Taxonomy" id="68888"/>
    <lineage>
        <taxon>Eukaryota</taxon>
        <taxon>Metazoa</taxon>
        <taxon>Ecdysozoa</taxon>
        <taxon>Nematoda</taxon>
        <taxon>Enoplea</taxon>
        <taxon>Dorylaimia</taxon>
        <taxon>Trichinellida</taxon>
        <taxon>Trichuridae</taxon>
        <taxon>Trichuris</taxon>
    </lineage>
</organism>
<dbReference type="Gene3D" id="3.30.420.10">
    <property type="entry name" value="Ribonuclease H-like superfamily/Ribonuclease H"/>
    <property type="match status" value="1"/>
</dbReference>
<evidence type="ECO:0000313" key="2">
    <source>
        <dbReference type="EMBL" id="KFD46688.1"/>
    </source>
</evidence>
<feature type="region of interest" description="Disordered" evidence="1">
    <location>
        <begin position="1"/>
        <end position="32"/>
    </location>
</feature>
<dbReference type="Proteomes" id="UP000030764">
    <property type="component" value="Unassembled WGS sequence"/>
</dbReference>
<dbReference type="AlphaFoldDB" id="A0A085LNZ2"/>
<name>A0A085LNZ2_9BILA</name>
<proteinExistence type="predicted"/>
<dbReference type="GO" id="GO:0003676">
    <property type="term" value="F:nucleic acid binding"/>
    <property type="evidence" value="ECO:0007669"/>
    <property type="project" value="InterPro"/>
</dbReference>
<evidence type="ECO:0000313" key="3">
    <source>
        <dbReference type="Proteomes" id="UP000030764"/>
    </source>
</evidence>
<dbReference type="EMBL" id="KL363358">
    <property type="protein sequence ID" value="KFD46688.1"/>
    <property type="molecule type" value="Genomic_DNA"/>
</dbReference>
<accession>A0A085LNZ2</accession>
<feature type="compositionally biased region" description="Basic residues" evidence="1">
    <location>
        <begin position="77"/>
        <end position="86"/>
    </location>
</feature>
<dbReference type="InterPro" id="IPR036397">
    <property type="entry name" value="RNaseH_sf"/>
</dbReference>
<keyword evidence="3" id="KW-1185">Reference proteome</keyword>
<feature type="region of interest" description="Disordered" evidence="1">
    <location>
        <begin position="73"/>
        <end position="97"/>
    </location>
</feature>